<evidence type="ECO:0000313" key="1">
    <source>
        <dbReference type="EMBL" id="MFD1343676.1"/>
    </source>
</evidence>
<protein>
    <submittedName>
        <fullName evidence="1">Uncharacterized protein</fullName>
    </submittedName>
</protein>
<dbReference type="EMBL" id="JBHTMU010000029">
    <property type="protein sequence ID" value="MFD1343676.1"/>
    <property type="molecule type" value="Genomic_DNA"/>
</dbReference>
<proteinExistence type="predicted"/>
<name>A0ABW3ZKJ1_9RHOB</name>
<dbReference type="Proteomes" id="UP001597135">
    <property type="component" value="Unassembled WGS sequence"/>
</dbReference>
<organism evidence="1 2">
    <name type="scientific">Litorisediminicola beolgyonensis</name>
    <dbReference type="NCBI Taxonomy" id="1173614"/>
    <lineage>
        <taxon>Bacteria</taxon>
        <taxon>Pseudomonadati</taxon>
        <taxon>Pseudomonadota</taxon>
        <taxon>Alphaproteobacteria</taxon>
        <taxon>Rhodobacterales</taxon>
        <taxon>Paracoccaceae</taxon>
        <taxon>Litorisediminicola</taxon>
    </lineage>
</organism>
<sequence>MTTLRSEMGTGLPLQETLRILPRPQCGVLDGIDRLGLPQSEEQLTYKQLIGENAHVREYASAERDRMVIDLVAPDYPAFVYFDYFDADGQVTH</sequence>
<reference evidence="2" key="1">
    <citation type="journal article" date="2019" name="Int. J. Syst. Evol. Microbiol.">
        <title>The Global Catalogue of Microorganisms (GCM) 10K type strain sequencing project: providing services to taxonomists for standard genome sequencing and annotation.</title>
        <authorList>
            <consortium name="The Broad Institute Genomics Platform"/>
            <consortium name="The Broad Institute Genome Sequencing Center for Infectious Disease"/>
            <person name="Wu L."/>
            <person name="Ma J."/>
        </authorList>
    </citation>
    <scope>NUCLEOTIDE SEQUENCE [LARGE SCALE GENOMIC DNA]</scope>
    <source>
        <strain evidence="2">CCUG 62953</strain>
    </source>
</reference>
<accession>A0ABW3ZKJ1</accession>
<comment type="caution">
    <text evidence="1">The sequence shown here is derived from an EMBL/GenBank/DDBJ whole genome shotgun (WGS) entry which is preliminary data.</text>
</comment>
<gene>
    <name evidence="1" type="ORF">ACFQ4E_14700</name>
</gene>
<evidence type="ECO:0000313" key="2">
    <source>
        <dbReference type="Proteomes" id="UP001597135"/>
    </source>
</evidence>
<keyword evidence="2" id="KW-1185">Reference proteome</keyword>